<evidence type="ECO:0000256" key="13">
    <source>
        <dbReference type="RuleBase" id="RU003555"/>
    </source>
</evidence>
<dbReference type="Pfam" id="PF13541">
    <property type="entry name" value="ChlI"/>
    <property type="match status" value="1"/>
</dbReference>
<name>A0A9D9E2Y2_9SPIO</name>
<dbReference type="GO" id="GO:0005829">
    <property type="term" value="C:cytosol"/>
    <property type="evidence" value="ECO:0007669"/>
    <property type="project" value="TreeGrafter"/>
</dbReference>
<organism evidence="15 16">
    <name type="scientific">Candidatus Ornithospirochaeta stercoripullorum</name>
    <dbReference type="NCBI Taxonomy" id="2840899"/>
    <lineage>
        <taxon>Bacteria</taxon>
        <taxon>Pseudomonadati</taxon>
        <taxon>Spirochaetota</taxon>
        <taxon>Spirochaetia</taxon>
        <taxon>Spirochaetales</taxon>
        <taxon>Spirochaetaceae</taxon>
        <taxon>Spirochaetaceae incertae sedis</taxon>
        <taxon>Candidatus Ornithospirochaeta</taxon>
    </lineage>
</organism>
<feature type="domain" description="RecA family profile 1" evidence="14">
    <location>
        <begin position="67"/>
        <end position="215"/>
    </location>
</feature>
<dbReference type="InterPro" id="IPR027417">
    <property type="entry name" value="P-loop_NTPase"/>
</dbReference>
<dbReference type="PRINTS" id="PR01874">
    <property type="entry name" value="DNAREPAIRADA"/>
</dbReference>
<comment type="caution">
    <text evidence="15">The sequence shown here is derived from an EMBL/GenBank/DDBJ whole genome shotgun (WGS) entry which is preliminary data.</text>
</comment>
<dbReference type="GO" id="GO:0000725">
    <property type="term" value="P:recombinational repair"/>
    <property type="evidence" value="ECO:0007669"/>
    <property type="project" value="UniProtKB-UniRule"/>
</dbReference>
<evidence type="ECO:0000256" key="9">
    <source>
        <dbReference type="ARBA" id="ARBA00023125"/>
    </source>
</evidence>
<comment type="similarity">
    <text evidence="11 13">Belongs to the RecA family. RadA subfamily.</text>
</comment>
<dbReference type="GO" id="GO:0008270">
    <property type="term" value="F:zinc ion binding"/>
    <property type="evidence" value="ECO:0007669"/>
    <property type="project" value="UniProtKB-KW"/>
</dbReference>
<comment type="function">
    <text evidence="13">DNA-dependent ATPase involved in processing of recombination intermediates, plays a role in repairing DNA breaks. Stimulates the branch migration of RecA-mediated strand transfer reactions, allowing the 3' invading strand to extend heteroduplex DNA faster. Binds ssDNA in the presence of ADP but not other nucleotides, has ATPase activity that is stimulated by ssDNA and various branched DNA structures, but inhibited by SSB. Does not have RecA's homology-searching function.</text>
</comment>
<sequence>MKESSVRYVCRECGHIENKWNGRCPECGSWNSFDEEVVTELPKSKSGPQTVMDDGAVQKLSDVPYESTMRVSFGIEELDRVLGGGVMKPSSVLVGGEPGIGKSTIMMQMLSSLSSSGDVLYVSGEESPSQVRLRADRLGLDSSAISIFCDTRLEVLSEAISRMKPGYIVIDSLQTLYSGSIASMAGSPNQIKVCCMELSLLAKKLGSAVFFIAHVTKEGSIAGPKIVEHIVDTVLYFESAETGMRLLRASKNRFGSVDEIGLFTMDATGLHGVKDPSAFFLSSRSGNKLPSGIAFTSVVEGSRTFAVEIQALVVPARSGLQRIYSDRIDNARVSRVAAILQKHAGLNLSDQDIYVNVAGGMKLSEVSIELALALALYSSKEDIPLRASIAAFGELSLAGEVRPVSFAERRIKNLIDMGFGEVLSADNKHGLSIEAKKVNNIKAALIAAFSTKK</sequence>
<evidence type="ECO:0000256" key="5">
    <source>
        <dbReference type="ARBA" id="ARBA00022801"/>
    </source>
</evidence>
<dbReference type="GO" id="GO:0016787">
    <property type="term" value="F:hydrolase activity"/>
    <property type="evidence" value="ECO:0007669"/>
    <property type="project" value="UniProtKB-KW"/>
</dbReference>
<dbReference type="InterPro" id="IPR020588">
    <property type="entry name" value="RecA_ATP-bd"/>
</dbReference>
<reference evidence="15" key="2">
    <citation type="journal article" date="2021" name="PeerJ">
        <title>Extensive microbial diversity within the chicken gut microbiome revealed by metagenomics and culture.</title>
        <authorList>
            <person name="Gilroy R."/>
            <person name="Ravi A."/>
            <person name="Getino M."/>
            <person name="Pursley I."/>
            <person name="Horton D.L."/>
            <person name="Alikhan N.F."/>
            <person name="Baker D."/>
            <person name="Gharbi K."/>
            <person name="Hall N."/>
            <person name="Watson M."/>
            <person name="Adriaenssens E.M."/>
            <person name="Foster-Nyarko E."/>
            <person name="Jarju S."/>
            <person name="Secka A."/>
            <person name="Antonio M."/>
            <person name="Oren A."/>
            <person name="Chaudhuri R.R."/>
            <person name="La Ragione R."/>
            <person name="Hildebrand F."/>
            <person name="Pallen M.J."/>
        </authorList>
    </citation>
    <scope>NUCLEOTIDE SEQUENCE</scope>
    <source>
        <strain evidence="15">7293</strain>
    </source>
</reference>
<evidence type="ECO:0000256" key="10">
    <source>
        <dbReference type="ARBA" id="ARBA00023204"/>
    </source>
</evidence>
<reference evidence="15" key="1">
    <citation type="submission" date="2020-10" db="EMBL/GenBank/DDBJ databases">
        <authorList>
            <person name="Gilroy R."/>
        </authorList>
    </citation>
    <scope>NUCLEOTIDE SEQUENCE</scope>
    <source>
        <strain evidence="15">7293</strain>
    </source>
</reference>
<keyword evidence="4 13" id="KW-0863">Zinc-finger</keyword>
<evidence type="ECO:0000256" key="8">
    <source>
        <dbReference type="ARBA" id="ARBA00023016"/>
    </source>
</evidence>
<evidence type="ECO:0000256" key="7">
    <source>
        <dbReference type="ARBA" id="ARBA00022840"/>
    </source>
</evidence>
<evidence type="ECO:0000256" key="2">
    <source>
        <dbReference type="ARBA" id="ARBA00022741"/>
    </source>
</evidence>
<proteinExistence type="inferred from homology"/>
<keyword evidence="5" id="KW-0378">Hydrolase</keyword>
<dbReference type="InterPro" id="IPR041166">
    <property type="entry name" value="Rubredoxin_2"/>
</dbReference>
<dbReference type="GO" id="GO:0003684">
    <property type="term" value="F:damaged DNA binding"/>
    <property type="evidence" value="ECO:0007669"/>
    <property type="project" value="InterPro"/>
</dbReference>
<dbReference type="GO" id="GO:0140664">
    <property type="term" value="F:ATP-dependent DNA damage sensor activity"/>
    <property type="evidence" value="ECO:0007669"/>
    <property type="project" value="InterPro"/>
</dbReference>
<dbReference type="InterPro" id="IPR014721">
    <property type="entry name" value="Ribsml_uS5_D2-typ_fold_subgr"/>
</dbReference>
<dbReference type="NCBIfam" id="TIGR00416">
    <property type="entry name" value="sms"/>
    <property type="match status" value="1"/>
</dbReference>
<dbReference type="EMBL" id="JADIMT010000108">
    <property type="protein sequence ID" value="MBO8437221.1"/>
    <property type="molecule type" value="Genomic_DNA"/>
</dbReference>
<dbReference type="PROSITE" id="PS50162">
    <property type="entry name" value="RECA_2"/>
    <property type="match status" value="1"/>
</dbReference>
<dbReference type="PANTHER" id="PTHR32472">
    <property type="entry name" value="DNA REPAIR PROTEIN RADA"/>
    <property type="match status" value="1"/>
</dbReference>
<comment type="domain">
    <text evidence="11">The middle region has homology to RecA with ATPase motifs including the RadA KNRFG motif, while the C-terminus is homologous to Lon protease.</text>
</comment>
<keyword evidence="10 11" id="KW-0234">DNA repair</keyword>
<comment type="function">
    <text evidence="11">Plays a role in repairing double-strand DNA breaks, probably involving stabilizing or processing branched DNA or blocked replication forks.</text>
</comment>
<dbReference type="AlphaFoldDB" id="A0A9D9E2Y2"/>
<dbReference type="SMART" id="SM00382">
    <property type="entry name" value="AAA"/>
    <property type="match status" value="1"/>
</dbReference>
<accession>A0A9D9E2Y2</accession>
<keyword evidence="6 13" id="KW-0862">Zinc</keyword>
<dbReference type="Gene3D" id="3.30.230.10">
    <property type="match status" value="1"/>
</dbReference>
<dbReference type="InterPro" id="IPR004504">
    <property type="entry name" value="DNA_repair_RadA"/>
</dbReference>
<evidence type="ECO:0000256" key="6">
    <source>
        <dbReference type="ARBA" id="ARBA00022833"/>
    </source>
</evidence>
<evidence type="ECO:0000259" key="14">
    <source>
        <dbReference type="PROSITE" id="PS50162"/>
    </source>
</evidence>
<dbReference type="InterPro" id="IPR020568">
    <property type="entry name" value="Ribosomal_Su5_D2-typ_SF"/>
</dbReference>
<evidence type="ECO:0000256" key="12">
    <source>
        <dbReference type="NCBIfam" id="TIGR00416"/>
    </source>
</evidence>
<dbReference type="Pfam" id="PF18073">
    <property type="entry name" value="Zn_ribbon_LapB"/>
    <property type="match status" value="1"/>
</dbReference>
<evidence type="ECO:0000256" key="1">
    <source>
        <dbReference type="ARBA" id="ARBA00022723"/>
    </source>
</evidence>
<keyword evidence="3 11" id="KW-0227">DNA damage</keyword>
<dbReference type="InterPro" id="IPR003593">
    <property type="entry name" value="AAA+_ATPase"/>
</dbReference>
<feature type="region of interest" description="Lon-protease-like" evidence="11">
    <location>
        <begin position="352"/>
        <end position="453"/>
    </location>
</feature>
<dbReference type="InterPro" id="IPR014774">
    <property type="entry name" value="KaiC-like_dom"/>
</dbReference>
<keyword evidence="2 11" id="KW-0547">Nucleotide-binding</keyword>
<keyword evidence="8 11" id="KW-0346">Stress response</keyword>
<dbReference type="SUPFAM" id="SSF54211">
    <property type="entry name" value="Ribosomal protein S5 domain 2-like"/>
    <property type="match status" value="1"/>
</dbReference>
<evidence type="ECO:0000256" key="3">
    <source>
        <dbReference type="ARBA" id="ARBA00022763"/>
    </source>
</evidence>
<keyword evidence="1 11" id="KW-0479">Metal-binding</keyword>
<evidence type="ECO:0000313" key="16">
    <source>
        <dbReference type="Proteomes" id="UP000823615"/>
    </source>
</evidence>
<dbReference type="Pfam" id="PF06745">
    <property type="entry name" value="ATPase"/>
    <property type="match status" value="1"/>
</dbReference>
<keyword evidence="9 11" id="KW-0238">DNA-binding</keyword>
<evidence type="ECO:0000256" key="4">
    <source>
        <dbReference type="ARBA" id="ARBA00022771"/>
    </source>
</evidence>
<feature type="binding site" evidence="11">
    <location>
        <begin position="96"/>
        <end position="103"/>
    </location>
    <ligand>
        <name>ATP</name>
        <dbReference type="ChEBI" id="CHEBI:30616"/>
    </ligand>
</feature>
<gene>
    <name evidence="11 15" type="primary">radA</name>
    <name evidence="15" type="ORF">IAA97_09655</name>
</gene>
<dbReference type="Proteomes" id="UP000823615">
    <property type="component" value="Unassembled WGS sequence"/>
</dbReference>
<dbReference type="GO" id="GO:0005524">
    <property type="term" value="F:ATP binding"/>
    <property type="evidence" value="ECO:0007669"/>
    <property type="project" value="UniProtKB-UniRule"/>
</dbReference>
<keyword evidence="7 11" id="KW-0067">ATP-binding</keyword>
<dbReference type="PANTHER" id="PTHR32472:SF10">
    <property type="entry name" value="DNA REPAIR PROTEIN RADA-LIKE PROTEIN"/>
    <property type="match status" value="1"/>
</dbReference>
<evidence type="ECO:0000256" key="11">
    <source>
        <dbReference type="HAMAP-Rule" id="MF_01498"/>
    </source>
</evidence>
<dbReference type="Gene3D" id="3.40.50.300">
    <property type="entry name" value="P-loop containing nucleotide triphosphate hydrolases"/>
    <property type="match status" value="1"/>
</dbReference>
<feature type="short sequence motif" description="RadA KNRFG motif" evidence="11">
    <location>
        <begin position="251"/>
        <end position="255"/>
    </location>
</feature>
<dbReference type="HAMAP" id="MF_01498">
    <property type="entry name" value="RadA_bact"/>
    <property type="match status" value="1"/>
</dbReference>
<evidence type="ECO:0000313" key="15">
    <source>
        <dbReference type="EMBL" id="MBO8437221.1"/>
    </source>
</evidence>
<protein>
    <recommendedName>
        <fullName evidence="11 12">DNA repair protein RadA</fullName>
    </recommendedName>
</protein>
<dbReference type="SUPFAM" id="SSF52540">
    <property type="entry name" value="P-loop containing nucleoside triphosphate hydrolases"/>
    <property type="match status" value="1"/>
</dbReference>